<gene>
    <name evidence="3" type="ORF">B0T24DRAFT_189367</name>
</gene>
<feature type="compositionally biased region" description="Basic and acidic residues" evidence="1">
    <location>
        <begin position="245"/>
        <end position="255"/>
    </location>
</feature>
<keyword evidence="2" id="KW-1133">Transmembrane helix</keyword>
<feature type="region of interest" description="Disordered" evidence="1">
    <location>
        <begin position="210"/>
        <end position="258"/>
    </location>
</feature>
<name>A0AAE0NF19_9PEZI</name>
<dbReference type="AlphaFoldDB" id="A0AAE0NF19"/>
<dbReference type="PANTHER" id="PTHR42032:SF1">
    <property type="entry name" value="YALI0E30679P"/>
    <property type="match status" value="1"/>
</dbReference>
<feature type="compositionally biased region" description="Gly residues" evidence="1">
    <location>
        <begin position="12"/>
        <end position="22"/>
    </location>
</feature>
<dbReference type="PANTHER" id="PTHR42032">
    <property type="entry name" value="YALI0E30679P"/>
    <property type="match status" value="1"/>
</dbReference>
<comment type="caution">
    <text evidence="3">The sequence shown here is derived from an EMBL/GenBank/DDBJ whole genome shotgun (WGS) entry which is preliminary data.</text>
</comment>
<feature type="region of interest" description="Disordered" evidence="1">
    <location>
        <begin position="379"/>
        <end position="415"/>
    </location>
</feature>
<feature type="compositionally biased region" description="Low complexity" evidence="1">
    <location>
        <begin position="575"/>
        <end position="589"/>
    </location>
</feature>
<feature type="compositionally biased region" description="Low complexity" evidence="1">
    <location>
        <begin position="40"/>
        <end position="63"/>
    </location>
</feature>
<dbReference type="Proteomes" id="UP001287356">
    <property type="component" value="Unassembled WGS sequence"/>
</dbReference>
<protein>
    <submittedName>
        <fullName evidence="3">Uncharacterized protein</fullName>
    </submittedName>
</protein>
<dbReference type="EMBL" id="JAULSN010000002">
    <property type="protein sequence ID" value="KAK3380300.1"/>
    <property type="molecule type" value="Genomic_DNA"/>
</dbReference>
<evidence type="ECO:0000313" key="3">
    <source>
        <dbReference type="EMBL" id="KAK3380300.1"/>
    </source>
</evidence>
<feature type="transmembrane region" description="Helical" evidence="2">
    <location>
        <begin position="139"/>
        <end position="161"/>
    </location>
</feature>
<feature type="transmembrane region" description="Helical" evidence="2">
    <location>
        <begin position="167"/>
        <end position="185"/>
    </location>
</feature>
<organism evidence="3 4">
    <name type="scientific">Lasiosphaeria ovina</name>
    <dbReference type="NCBI Taxonomy" id="92902"/>
    <lineage>
        <taxon>Eukaryota</taxon>
        <taxon>Fungi</taxon>
        <taxon>Dikarya</taxon>
        <taxon>Ascomycota</taxon>
        <taxon>Pezizomycotina</taxon>
        <taxon>Sordariomycetes</taxon>
        <taxon>Sordariomycetidae</taxon>
        <taxon>Sordariales</taxon>
        <taxon>Lasiosphaeriaceae</taxon>
        <taxon>Lasiosphaeria</taxon>
    </lineage>
</organism>
<evidence type="ECO:0000256" key="2">
    <source>
        <dbReference type="SAM" id="Phobius"/>
    </source>
</evidence>
<keyword evidence="2" id="KW-0472">Membrane</keyword>
<keyword evidence="4" id="KW-1185">Reference proteome</keyword>
<accession>A0AAE0NF19</accession>
<sequence length="606" mass="64925">MNSSPRPLANGAGVGSGVGVGSPGPVARRAAKSTEPPSPASASTSTSTPAHATAPATAPESSGPGPGPSPHLPRRTTISVDEGVFARRRPTSGNFGFDPQLGDLRRRGSTFSDLSLTEARRNLHDDILNPGGMGSDDRVMSWSSSLPLVFALLPAVGGVFFKNGSAVITDIMLLGLAAVFLNWSVTQPWAWYKSAQEVRVREETVVEMALEDDSENEKAGDLSPPPSPTKLNGVLEDQGASPDTATRRESGRDGNADASRGAALARKALNELYIHEVAALLLCFASPVVGAWILHAIRNQLSRPSEGLVSNYNLTIFILAAEIVPLSHTIKLVQGRTLHLQRVVQSNPYRQEMVTPAQVQDLVKRLDELEATQARLETAAVAGAPEMPRPLVNGTGGDVQPQPHQSKPSDNKQQEARIARDVRNSIGPELEALNRAVRRYEKKASVLSSTTEARLIAVNARVNDAIALTAAVSQRTNNRLQHNFRLWPSLRALGSFFFELALVPFVLVLAAALKLAELVSATFNIEAGKKRPGVPSAKRGQTTSQNAASAASSRRRIVGVPPGKQPRMQPPSPPQLQQQQQPSLGPLSSARIGAFDRTHQLRLYKR</sequence>
<feature type="region of interest" description="Disordered" evidence="1">
    <location>
        <begin position="1"/>
        <end position="75"/>
    </location>
</feature>
<keyword evidence="2" id="KW-0812">Transmembrane</keyword>
<proteinExistence type="predicted"/>
<reference evidence="3" key="2">
    <citation type="submission" date="2023-06" db="EMBL/GenBank/DDBJ databases">
        <authorList>
            <consortium name="Lawrence Berkeley National Laboratory"/>
            <person name="Haridas S."/>
            <person name="Hensen N."/>
            <person name="Bonometti L."/>
            <person name="Westerberg I."/>
            <person name="Brannstrom I.O."/>
            <person name="Guillou S."/>
            <person name="Cros-Aarteil S."/>
            <person name="Calhoun S."/>
            <person name="Kuo A."/>
            <person name="Mondo S."/>
            <person name="Pangilinan J."/>
            <person name="Riley R."/>
            <person name="Labutti K."/>
            <person name="Andreopoulos B."/>
            <person name="Lipzen A."/>
            <person name="Chen C."/>
            <person name="Yanf M."/>
            <person name="Daum C."/>
            <person name="Ng V."/>
            <person name="Clum A."/>
            <person name="Steindorff A."/>
            <person name="Ohm R."/>
            <person name="Martin F."/>
            <person name="Silar P."/>
            <person name="Natvig D."/>
            <person name="Lalanne C."/>
            <person name="Gautier V."/>
            <person name="Ament-Velasquez S.L."/>
            <person name="Kruys A."/>
            <person name="Hutchinson M.I."/>
            <person name="Powell A.J."/>
            <person name="Barry K."/>
            <person name="Miller A.N."/>
            <person name="Grigoriev I.V."/>
            <person name="Debuchy R."/>
            <person name="Gladieux P."/>
            <person name="Thoren M.H."/>
            <person name="Johannesson H."/>
        </authorList>
    </citation>
    <scope>NUCLEOTIDE SEQUENCE</scope>
    <source>
        <strain evidence="3">CBS 958.72</strain>
    </source>
</reference>
<evidence type="ECO:0000256" key="1">
    <source>
        <dbReference type="SAM" id="MobiDB-lite"/>
    </source>
</evidence>
<feature type="region of interest" description="Disordered" evidence="1">
    <location>
        <begin position="529"/>
        <end position="591"/>
    </location>
</feature>
<evidence type="ECO:0000313" key="4">
    <source>
        <dbReference type="Proteomes" id="UP001287356"/>
    </source>
</evidence>
<reference evidence="3" key="1">
    <citation type="journal article" date="2023" name="Mol. Phylogenet. Evol.">
        <title>Genome-scale phylogeny and comparative genomics of the fungal order Sordariales.</title>
        <authorList>
            <person name="Hensen N."/>
            <person name="Bonometti L."/>
            <person name="Westerberg I."/>
            <person name="Brannstrom I.O."/>
            <person name="Guillou S."/>
            <person name="Cros-Aarteil S."/>
            <person name="Calhoun S."/>
            <person name="Haridas S."/>
            <person name="Kuo A."/>
            <person name="Mondo S."/>
            <person name="Pangilinan J."/>
            <person name="Riley R."/>
            <person name="LaButti K."/>
            <person name="Andreopoulos B."/>
            <person name="Lipzen A."/>
            <person name="Chen C."/>
            <person name="Yan M."/>
            <person name="Daum C."/>
            <person name="Ng V."/>
            <person name="Clum A."/>
            <person name="Steindorff A."/>
            <person name="Ohm R.A."/>
            <person name="Martin F."/>
            <person name="Silar P."/>
            <person name="Natvig D.O."/>
            <person name="Lalanne C."/>
            <person name="Gautier V."/>
            <person name="Ament-Velasquez S.L."/>
            <person name="Kruys A."/>
            <person name="Hutchinson M.I."/>
            <person name="Powell A.J."/>
            <person name="Barry K."/>
            <person name="Miller A.N."/>
            <person name="Grigoriev I.V."/>
            <person name="Debuchy R."/>
            <person name="Gladieux P."/>
            <person name="Hiltunen Thoren M."/>
            <person name="Johannesson H."/>
        </authorList>
    </citation>
    <scope>NUCLEOTIDE SEQUENCE</scope>
    <source>
        <strain evidence="3">CBS 958.72</strain>
    </source>
</reference>
<feature type="transmembrane region" description="Helical" evidence="2">
    <location>
        <begin position="272"/>
        <end position="294"/>
    </location>
</feature>